<evidence type="ECO:0000256" key="2">
    <source>
        <dbReference type="ARBA" id="ARBA00023004"/>
    </source>
</evidence>
<evidence type="ECO:0000313" key="6">
    <source>
        <dbReference type="Proteomes" id="UP000824262"/>
    </source>
</evidence>
<evidence type="ECO:0000313" key="5">
    <source>
        <dbReference type="EMBL" id="HIQ78960.1"/>
    </source>
</evidence>
<dbReference type="AlphaFoldDB" id="A0A9D0ZE81"/>
<keyword evidence="2" id="KW-0408">Iron</keyword>
<keyword evidence="3" id="KW-0411">Iron-sulfur</keyword>
<dbReference type="GO" id="GO:0046872">
    <property type="term" value="F:metal ion binding"/>
    <property type="evidence" value="ECO:0007669"/>
    <property type="project" value="UniProtKB-KW"/>
</dbReference>
<dbReference type="InterPro" id="IPR017896">
    <property type="entry name" value="4Fe4S_Fe-S-bd"/>
</dbReference>
<reference evidence="5" key="2">
    <citation type="journal article" date="2021" name="PeerJ">
        <title>Extensive microbial diversity within the chicken gut microbiome revealed by metagenomics and culture.</title>
        <authorList>
            <person name="Gilroy R."/>
            <person name="Ravi A."/>
            <person name="Getino M."/>
            <person name="Pursley I."/>
            <person name="Horton D.L."/>
            <person name="Alikhan N.F."/>
            <person name="Baker D."/>
            <person name="Gharbi K."/>
            <person name="Hall N."/>
            <person name="Watson M."/>
            <person name="Adriaenssens E.M."/>
            <person name="Foster-Nyarko E."/>
            <person name="Jarju S."/>
            <person name="Secka A."/>
            <person name="Antonio M."/>
            <person name="Oren A."/>
            <person name="Chaudhuri R.R."/>
            <person name="La Ragione R."/>
            <person name="Hildebrand F."/>
            <person name="Pallen M.J."/>
        </authorList>
    </citation>
    <scope>NUCLEOTIDE SEQUENCE</scope>
    <source>
        <strain evidence="5">ChiBcolR7-354</strain>
    </source>
</reference>
<dbReference type="EMBL" id="DVGA01000069">
    <property type="protein sequence ID" value="HIQ78960.1"/>
    <property type="molecule type" value="Genomic_DNA"/>
</dbReference>
<sequence length="215" mass="21704">MPKENTAPEREMCPGCPYRAPLAAMNRLWLRACSGGGCSYLGGMRPFMAVEEAAGAGKAVSALSRRLAAGAKRTELIALLPASEIDAAALDELKSCGGIALAVGPQSPAWLCAGADTAFAEASAFDTAAIAAALRSALSGADAAVVYCRGECAKKAAPGGAKFKIAGDYCRRCGACSRLGCPAITASRPPVIDAERCAGCGVCAQLCPCGAIREA</sequence>
<dbReference type="PROSITE" id="PS00198">
    <property type="entry name" value="4FE4S_FER_1"/>
    <property type="match status" value="1"/>
</dbReference>
<reference evidence="5" key="1">
    <citation type="submission" date="2020-10" db="EMBL/GenBank/DDBJ databases">
        <authorList>
            <person name="Gilroy R."/>
        </authorList>
    </citation>
    <scope>NUCLEOTIDE SEQUENCE</scope>
    <source>
        <strain evidence="5">ChiBcolR7-354</strain>
    </source>
</reference>
<organism evidence="5 6">
    <name type="scientific">Candidatus Scatomorpha intestinavium</name>
    <dbReference type="NCBI Taxonomy" id="2840922"/>
    <lineage>
        <taxon>Bacteria</taxon>
        <taxon>Bacillati</taxon>
        <taxon>Bacillota</taxon>
        <taxon>Clostridia</taxon>
        <taxon>Eubacteriales</taxon>
        <taxon>Candidatus Scatomorpha</taxon>
    </lineage>
</organism>
<dbReference type="InterPro" id="IPR017900">
    <property type="entry name" value="4Fe4S_Fe_S_CS"/>
</dbReference>
<dbReference type="Gene3D" id="3.30.70.20">
    <property type="match status" value="1"/>
</dbReference>
<proteinExistence type="predicted"/>
<dbReference type="Pfam" id="PF00037">
    <property type="entry name" value="Fer4"/>
    <property type="match status" value="1"/>
</dbReference>
<dbReference type="PROSITE" id="PS51379">
    <property type="entry name" value="4FE4S_FER_2"/>
    <property type="match status" value="1"/>
</dbReference>
<keyword evidence="1" id="KW-0479">Metal-binding</keyword>
<dbReference type="Proteomes" id="UP000824262">
    <property type="component" value="Unassembled WGS sequence"/>
</dbReference>
<name>A0A9D0ZE81_9FIRM</name>
<comment type="caution">
    <text evidence="5">The sequence shown here is derived from an EMBL/GenBank/DDBJ whole genome shotgun (WGS) entry which is preliminary data.</text>
</comment>
<evidence type="ECO:0000259" key="4">
    <source>
        <dbReference type="PROSITE" id="PS51379"/>
    </source>
</evidence>
<dbReference type="GO" id="GO:0051536">
    <property type="term" value="F:iron-sulfur cluster binding"/>
    <property type="evidence" value="ECO:0007669"/>
    <property type="project" value="UniProtKB-KW"/>
</dbReference>
<dbReference type="SUPFAM" id="SSF54862">
    <property type="entry name" value="4Fe-4S ferredoxins"/>
    <property type="match status" value="1"/>
</dbReference>
<evidence type="ECO:0000256" key="3">
    <source>
        <dbReference type="ARBA" id="ARBA00023014"/>
    </source>
</evidence>
<feature type="domain" description="4Fe-4S ferredoxin-type" evidence="4">
    <location>
        <begin position="188"/>
        <end position="215"/>
    </location>
</feature>
<protein>
    <submittedName>
        <fullName evidence="5">4Fe-4S binding protein</fullName>
    </submittedName>
</protein>
<accession>A0A9D0ZE81</accession>
<gene>
    <name evidence="5" type="ORF">IAB77_06845</name>
</gene>
<evidence type="ECO:0000256" key="1">
    <source>
        <dbReference type="ARBA" id="ARBA00022723"/>
    </source>
</evidence>